<dbReference type="EMBL" id="KT007020">
    <property type="protein sequence ID" value="AKQ03725.1"/>
    <property type="molecule type" value="Genomic_DNA"/>
</dbReference>
<dbReference type="HAMAP" id="MF_01337_B">
    <property type="entry name" value="Ribosomal_uL18_B"/>
    <property type="match status" value="1"/>
</dbReference>
<dbReference type="GO" id="GO:1990904">
    <property type="term" value="C:ribonucleoprotein complex"/>
    <property type="evidence" value="ECO:0007669"/>
    <property type="project" value="UniProtKB-KW"/>
</dbReference>
<gene>
    <name evidence="7 8" type="primary">rplR</name>
</gene>
<dbReference type="GO" id="GO:0005840">
    <property type="term" value="C:ribosome"/>
    <property type="evidence" value="ECO:0007669"/>
    <property type="project" value="UniProtKB-KW"/>
</dbReference>
<dbReference type="NCBIfam" id="TIGR00060">
    <property type="entry name" value="L18_bact"/>
    <property type="match status" value="1"/>
</dbReference>
<organism evidence="8">
    <name type="scientific">uncultured Ignavibacteria bacterium Rifle_16ft_4_minimus_38491</name>
    <dbReference type="NCBI Taxonomy" id="1665105"/>
    <lineage>
        <taxon>Bacteria</taxon>
        <taxon>Pseudomonadati</taxon>
        <taxon>Ignavibacteriota</taxon>
        <taxon>Ignavibacteria</taxon>
        <taxon>environmental samples</taxon>
    </lineage>
</organism>
<dbReference type="InterPro" id="IPR057268">
    <property type="entry name" value="Ribosomal_L18"/>
</dbReference>
<dbReference type="SUPFAM" id="SSF53137">
    <property type="entry name" value="Translational machinery components"/>
    <property type="match status" value="1"/>
</dbReference>
<dbReference type="AlphaFoldDB" id="A0A0H4TA77"/>
<reference evidence="8" key="1">
    <citation type="journal article" date="2015" name="ISME J.">
        <title>Aquifer environment selects for microbial species cohorts in sediment and groundwater.</title>
        <authorList>
            <person name="Hug L.A."/>
            <person name="Thomas B.C."/>
            <person name="Brown C.T."/>
            <person name="Frischkorn K.R."/>
            <person name="Williams K.H."/>
            <person name="Tringe S.G."/>
            <person name="Banfield J.F."/>
        </authorList>
    </citation>
    <scope>NUCLEOTIDE SEQUENCE</scope>
</reference>
<dbReference type="PANTHER" id="PTHR12899">
    <property type="entry name" value="39S RIBOSOMAL PROTEIN L18, MITOCHONDRIAL"/>
    <property type="match status" value="1"/>
</dbReference>
<sequence length="121" mass="13550">MIKKNKNIRLRSKTKIRSKISGVKEKPRLTIYRSLKNIFAQLIDDSEGNTLVSASSLSKELAEELKNSKGKISKSKMVGKLVAKKALEKNISQVVFDRNGYRYHGRVKAIADGAREGGLKF</sequence>
<keyword evidence="3 7" id="KW-0694">RNA-binding</keyword>
<dbReference type="InterPro" id="IPR004389">
    <property type="entry name" value="Ribosomal_uL18_bac-type"/>
</dbReference>
<proteinExistence type="inferred from homology"/>
<dbReference type="Pfam" id="PF00861">
    <property type="entry name" value="Ribosomal_L18p"/>
    <property type="match status" value="1"/>
</dbReference>
<comment type="subunit">
    <text evidence="7">Part of the 50S ribosomal subunit; part of the 5S rRNA/L5/L18/L25 subcomplex. Contacts the 5S and 23S rRNAs.</text>
</comment>
<evidence type="ECO:0000256" key="6">
    <source>
        <dbReference type="ARBA" id="ARBA00035197"/>
    </source>
</evidence>
<keyword evidence="2 7" id="KW-0699">rRNA-binding</keyword>
<evidence type="ECO:0000256" key="1">
    <source>
        <dbReference type="ARBA" id="ARBA00007116"/>
    </source>
</evidence>
<dbReference type="GO" id="GO:0006412">
    <property type="term" value="P:translation"/>
    <property type="evidence" value="ECO:0007669"/>
    <property type="project" value="UniProtKB-UniRule"/>
</dbReference>
<dbReference type="GO" id="GO:0003735">
    <property type="term" value="F:structural constituent of ribosome"/>
    <property type="evidence" value="ECO:0007669"/>
    <property type="project" value="InterPro"/>
</dbReference>
<evidence type="ECO:0000256" key="4">
    <source>
        <dbReference type="ARBA" id="ARBA00022980"/>
    </source>
</evidence>
<dbReference type="Gene3D" id="3.30.420.100">
    <property type="match status" value="1"/>
</dbReference>
<name>A0A0H4TA77_9BACT</name>
<dbReference type="InterPro" id="IPR005484">
    <property type="entry name" value="Ribosomal_uL18_bac/plant/anim"/>
</dbReference>
<dbReference type="CDD" id="cd00432">
    <property type="entry name" value="Ribosomal_L18_L5e"/>
    <property type="match status" value="1"/>
</dbReference>
<comment type="similarity">
    <text evidence="1 7">Belongs to the universal ribosomal protein uL18 family.</text>
</comment>
<dbReference type="GO" id="GO:0005737">
    <property type="term" value="C:cytoplasm"/>
    <property type="evidence" value="ECO:0007669"/>
    <property type="project" value="UniProtKB-ARBA"/>
</dbReference>
<evidence type="ECO:0000256" key="2">
    <source>
        <dbReference type="ARBA" id="ARBA00022730"/>
    </source>
</evidence>
<comment type="function">
    <text evidence="7">This is one of the proteins that bind and probably mediate the attachment of the 5S RNA into the large ribosomal subunit, where it forms part of the central protuberance.</text>
</comment>
<protein>
    <recommendedName>
        <fullName evidence="6 7">Large ribosomal subunit protein uL18</fullName>
    </recommendedName>
</protein>
<keyword evidence="5 7" id="KW-0687">Ribonucleoprotein</keyword>
<evidence type="ECO:0000256" key="5">
    <source>
        <dbReference type="ARBA" id="ARBA00023274"/>
    </source>
</evidence>
<accession>A0A0H4TA77</accession>
<keyword evidence="4 7" id="KW-0689">Ribosomal protein</keyword>
<evidence type="ECO:0000256" key="3">
    <source>
        <dbReference type="ARBA" id="ARBA00022884"/>
    </source>
</evidence>
<dbReference type="FunFam" id="3.30.420.100:FF:000001">
    <property type="entry name" value="50S ribosomal protein L18"/>
    <property type="match status" value="1"/>
</dbReference>
<evidence type="ECO:0000256" key="7">
    <source>
        <dbReference type="HAMAP-Rule" id="MF_01337"/>
    </source>
</evidence>
<evidence type="ECO:0000313" key="8">
    <source>
        <dbReference type="EMBL" id="AKQ03725.1"/>
    </source>
</evidence>
<dbReference type="PANTHER" id="PTHR12899:SF3">
    <property type="entry name" value="LARGE RIBOSOMAL SUBUNIT PROTEIN UL18M"/>
    <property type="match status" value="1"/>
</dbReference>
<dbReference type="GO" id="GO:0008097">
    <property type="term" value="F:5S rRNA binding"/>
    <property type="evidence" value="ECO:0007669"/>
    <property type="project" value="TreeGrafter"/>
</dbReference>